<accession>A0A1W1BVG0</accession>
<keyword evidence="2" id="KW-0808">Transferase</keyword>
<reference evidence="2" key="1">
    <citation type="submission" date="2016-10" db="EMBL/GenBank/DDBJ databases">
        <authorList>
            <person name="de Groot N.N."/>
        </authorList>
    </citation>
    <scope>NUCLEOTIDE SEQUENCE</scope>
</reference>
<dbReference type="PANTHER" id="PTHR22916">
    <property type="entry name" value="GLYCOSYLTRANSFERASE"/>
    <property type="match status" value="1"/>
</dbReference>
<organism evidence="2">
    <name type="scientific">hydrothermal vent metagenome</name>
    <dbReference type="NCBI Taxonomy" id="652676"/>
    <lineage>
        <taxon>unclassified sequences</taxon>
        <taxon>metagenomes</taxon>
        <taxon>ecological metagenomes</taxon>
    </lineage>
</organism>
<dbReference type="Pfam" id="PF00535">
    <property type="entry name" value="Glycos_transf_2"/>
    <property type="match status" value="1"/>
</dbReference>
<dbReference type="InterPro" id="IPR001173">
    <property type="entry name" value="Glyco_trans_2-like"/>
</dbReference>
<gene>
    <name evidence="2" type="ORF">MNB_SM-7-861</name>
</gene>
<dbReference type="Gene3D" id="3.90.550.10">
    <property type="entry name" value="Spore Coat Polysaccharide Biosynthesis Protein SpsA, Chain A"/>
    <property type="match status" value="1"/>
</dbReference>
<dbReference type="SUPFAM" id="SSF53448">
    <property type="entry name" value="Nucleotide-diphospho-sugar transferases"/>
    <property type="match status" value="1"/>
</dbReference>
<proteinExistence type="predicted"/>
<dbReference type="InterPro" id="IPR029044">
    <property type="entry name" value="Nucleotide-diphossugar_trans"/>
</dbReference>
<dbReference type="EMBL" id="FPHB01000039">
    <property type="protein sequence ID" value="SFV57485.1"/>
    <property type="molecule type" value="Genomic_DNA"/>
</dbReference>
<dbReference type="PANTHER" id="PTHR22916:SF3">
    <property type="entry name" value="UDP-GLCNAC:BETAGAL BETA-1,3-N-ACETYLGLUCOSAMINYLTRANSFERASE-LIKE PROTEIN 1"/>
    <property type="match status" value="1"/>
</dbReference>
<sequence>MLKKIVASWYFRRNEFVKLLAPDMQNKLTPHKKIWAYYKLGIYSKVIELKGDLEDWRILLAKIVSHTALGNKKDAKLLYEKWIMKSSNKQHNILLAKDLLPYIPQKSFELLDPKDEPVLYSALLVRLNHLPEAKKYIEQLLKQKVQKKNFEILLHYSNAINCDNYAKLKLFNEYLVEFGLHKLQMKDNNLPYSVANITSDYRKMIQRDELISIIMTAYNSEQTIAIAIESILKQSYLNFELIIVDDASDDDTLMIIQKYMDIDSRIKVMQLKENIGTYRARNIALKEAKGEFVTFHDSDDYSLPVKLENQVLPLLKDIKLIASVSNWIRLSTNGMYYARSVYPLLRLNHSSLLFRKKKVIEKVGYFDNVRTGADSEFFTRLILVFNRKAIIRIKQPLSLGSHRENSLMTAKDTGYNEAGISSQRQEYWEKWNTWHIKNQNKLYKEQK</sequence>
<evidence type="ECO:0000259" key="1">
    <source>
        <dbReference type="Pfam" id="PF00535"/>
    </source>
</evidence>
<name>A0A1W1BVG0_9ZZZZ</name>
<dbReference type="CDD" id="cd00761">
    <property type="entry name" value="Glyco_tranf_GTA_type"/>
    <property type="match status" value="1"/>
</dbReference>
<protein>
    <submittedName>
        <fullName evidence="2">Putative glycosyltransferase</fullName>
    </submittedName>
</protein>
<dbReference type="GO" id="GO:0016758">
    <property type="term" value="F:hexosyltransferase activity"/>
    <property type="evidence" value="ECO:0007669"/>
    <property type="project" value="UniProtKB-ARBA"/>
</dbReference>
<feature type="domain" description="Glycosyltransferase 2-like" evidence="1">
    <location>
        <begin position="212"/>
        <end position="340"/>
    </location>
</feature>
<dbReference type="AlphaFoldDB" id="A0A1W1BVG0"/>
<evidence type="ECO:0000313" key="2">
    <source>
        <dbReference type="EMBL" id="SFV57485.1"/>
    </source>
</evidence>